<evidence type="ECO:0000259" key="15">
    <source>
        <dbReference type="PROSITE" id="PS51198"/>
    </source>
</evidence>
<keyword evidence="7 13" id="KW-0067">ATP-binding</keyword>
<evidence type="ECO:0000256" key="9">
    <source>
        <dbReference type="ARBA" id="ARBA00023204"/>
    </source>
</evidence>
<dbReference type="Pfam" id="PF13361">
    <property type="entry name" value="UvrD_C"/>
    <property type="match status" value="1"/>
</dbReference>
<keyword evidence="3 13" id="KW-0227">DNA damage</keyword>
<evidence type="ECO:0000259" key="16">
    <source>
        <dbReference type="PROSITE" id="PS51217"/>
    </source>
</evidence>
<dbReference type="Pfam" id="PF00580">
    <property type="entry name" value="UvrD-helicase"/>
    <property type="match status" value="1"/>
</dbReference>
<organism evidence="17 18">
    <name type="scientific">Rossellomorea pakistanensis</name>
    <dbReference type="NCBI Taxonomy" id="992288"/>
    <lineage>
        <taxon>Bacteria</taxon>
        <taxon>Bacillati</taxon>
        <taxon>Bacillota</taxon>
        <taxon>Bacilli</taxon>
        <taxon>Bacillales</taxon>
        <taxon>Bacillaceae</taxon>
        <taxon>Rossellomorea</taxon>
    </lineage>
</organism>
<evidence type="ECO:0000313" key="18">
    <source>
        <dbReference type="Proteomes" id="UP001646157"/>
    </source>
</evidence>
<name>A0ABS2NF34_9BACI</name>
<dbReference type="Gene3D" id="3.90.320.10">
    <property type="match status" value="1"/>
</dbReference>
<dbReference type="EMBL" id="JAFBDZ010000003">
    <property type="protein sequence ID" value="MBM7586470.1"/>
    <property type="molecule type" value="Genomic_DNA"/>
</dbReference>
<comment type="catalytic activity">
    <reaction evidence="12 13">
        <text>ATP + H2O = ADP + phosphate + H(+)</text>
        <dbReference type="Rhea" id="RHEA:13065"/>
        <dbReference type="ChEBI" id="CHEBI:15377"/>
        <dbReference type="ChEBI" id="CHEBI:15378"/>
        <dbReference type="ChEBI" id="CHEBI:30616"/>
        <dbReference type="ChEBI" id="CHEBI:43474"/>
        <dbReference type="ChEBI" id="CHEBI:456216"/>
        <dbReference type="EC" id="5.6.2.4"/>
    </reaction>
</comment>
<evidence type="ECO:0000256" key="5">
    <source>
        <dbReference type="ARBA" id="ARBA00022806"/>
    </source>
</evidence>
<dbReference type="InterPro" id="IPR000212">
    <property type="entry name" value="DNA_helicase_UvrD/REP"/>
</dbReference>
<evidence type="ECO:0000256" key="13">
    <source>
        <dbReference type="HAMAP-Rule" id="MF_01451"/>
    </source>
</evidence>
<dbReference type="PANTHER" id="PTHR11070">
    <property type="entry name" value="UVRD / RECB / PCRA DNA HELICASE FAMILY MEMBER"/>
    <property type="match status" value="1"/>
</dbReference>
<keyword evidence="8 13" id="KW-0238">DNA-binding</keyword>
<dbReference type="Gene3D" id="3.40.50.300">
    <property type="entry name" value="P-loop containing nucleotide triphosphate hydrolases"/>
    <property type="match status" value="4"/>
</dbReference>
<comment type="catalytic activity">
    <reaction evidence="11 13">
        <text>Couples ATP hydrolysis with the unwinding of duplex DNA by translocating in the 3'-5' direction.</text>
        <dbReference type="EC" id="5.6.2.4"/>
    </reaction>
</comment>
<dbReference type="InterPro" id="IPR011604">
    <property type="entry name" value="PDDEXK-like_dom_sf"/>
</dbReference>
<comment type="caution">
    <text evidence="17">The sequence shown here is derived from an EMBL/GenBank/DDBJ whole genome shotgun (WGS) entry which is preliminary data.</text>
</comment>
<comment type="subunit">
    <text evidence="13">Heterodimer of AddA and AddB/RexB.</text>
</comment>
<dbReference type="HAMAP" id="MF_01451">
    <property type="entry name" value="AddA"/>
    <property type="match status" value="1"/>
</dbReference>
<dbReference type="SUPFAM" id="SSF52980">
    <property type="entry name" value="Restriction endonuclease-like"/>
    <property type="match status" value="1"/>
</dbReference>
<evidence type="ECO:0000313" key="17">
    <source>
        <dbReference type="EMBL" id="MBM7586470.1"/>
    </source>
</evidence>
<dbReference type="PROSITE" id="PS51217">
    <property type="entry name" value="UVRD_HELICASE_CTER"/>
    <property type="match status" value="1"/>
</dbReference>
<feature type="domain" description="UvrD-like helicase C-terminal" evidence="16">
    <location>
        <begin position="515"/>
        <end position="818"/>
    </location>
</feature>
<dbReference type="Proteomes" id="UP001646157">
    <property type="component" value="Unassembled WGS sequence"/>
</dbReference>
<comment type="similarity">
    <text evidence="13">Belongs to the helicase family. AddA subfamily.</text>
</comment>
<evidence type="ECO:0000256" key="10">
    <source>
        <dbReference type="ARBA" id="ARBA00023235"/>
    </source>
</evidence>
<dbReference type="Pfam" id="PF12705">
    <property type="entry name" value="PDDEXK_1"/>
    <property type="match status" value="1"/>
</dbReference>
<evidence type="ECO:0000256" key="11">
    <source>
        <dbReference type="ARBA" id="ARBA00034617"/>
    </source>
</evidence>
<dbReference type="InterPro" id="IPR038726">
    <property type="entry name" value="PDDEXK_AddAB-type"/>
</dbReference>
<gene>
    <name evidence="13" type="primary">addA</name>
    <name evidence="17" type="ORF">JOC86_003022</name>
</gene>
<comment type="function">
    <text evidence="13">The heterodimer acts as both an ATP-dependent DNA helicase and an ATP-dependent, dual-direction single-stranded exonuclease. Recognizes the chi site generating a DNA molecule suitable for the initiation of homologous recombination. The AddA nuclease domain is required for chi fragment generation; this subunit has the helicase and 3' -&gt; 5' nuclease activities.</text>
</comment>
<dbReference type="InterPro" id="IPR014016">
    <property type="entry name" value="UvrD-like_ATP-bd"/>
</dbReference>
<dbReference type="InterPro" id="IPR014017">
    <property type="entry name" value="DNA_helicase_UvrD-like_C"/>
</dbReference>
<proteinExistence type="inferred from homology"/>
<keyword evidence="9 13" id="KW-0234">DNA repair</keyword>
<dbReference type="EC" id="5.6.2.4" evidence="13"/>
<dbReference type="SUPFAM" id="SSF52540">
    <property type="entry name" value="P-loop containing nucleoside triphosphate hydrolases"/>
    <property type="match status" value="1"/>
</dbReference>
<dbReference type="InterPro" id="IPR011335">
    <property type="entry name" value="Restrct_endonuc-II-like"/>
</dbReference>
<keyword evidence="18" id="KW-1185">Reference proteome</keyword>
<reference evidence="17 18" key="1">
    <citation type="submission" date="2021-01" db="EMBL/GenBank/DDBJ databases">
        <title>Genomic Encyclopedia of Type Strains, Phase IV (KMG-IV): sequencing the most valuable type-strain genomes for metagenomic binning, comparative biology and taxonomic classification.</title>
        <authorList>
            <person name="Goeker M."/>
        </authorList>
    </citation>
    <scope>NUCLEOTIDE SEQUENCE [LARGE SCALE GENOMIC DNA]</scope>
    <source>
        <strain evidence="17 18">DSM 24834</strain>
    </source>
</reference>
<dbReference type="GO" id="GO:0003678">
    <property type="term" value="F:DNA helicase activity"/>
    <property type="evidence" value="ECO:0007669"/>
    <property type="project" value="UniProtKB-EC"/>
</dbReference>
<evidence type="ECO:0000256" key="8">
    <source>
        <dbReference type="ARBA" id="ARBA00023125"/>
    </source>
</evidence>
<evidence type="ECO:0000256" key="6">
    <source>
        <dbReference type="ARBA" id="ARBA00022839"/>
    </source>
</evidence>
<evidence type="ECO:0000256" key="1">
    <source>
        <dbReference type="ARBA" id="ARBA00022722"/>
    </source>
</evidence>
<dbReference type="GO" id="GO:0016787">
    <property type="term" value="F:hydrolase activity"/>
    <property type="evidence" value="ECO:0007669"/>
    <property type="project" value="UniProtKB-KW"/>
</dbReference>
<dbReference type="PROSITE" id="PS51198">
    <property type="entry name" value="UVRD_HELICASE_ATP_BIND"/>
    <property type="match status" value="1"/>
</dbReference>
<dbReference type="InterPro" id="IPR027417">
    <property type="entry name" value="P-loop_NTPase"/>
</dbReference>
<dbReference type="EC" id="3.1.-.-" evidence="13"/>
<evidence type="ECO:0000256" key="4">
    <source>
        <dbReference type="ARBA" id="ARBA00022801"/>
    </source>
</evidence>
<evidence type="ECO:0000256" key="7">
    <source>
        <dbReference type="ARBA" id="ARBA00022840"/>
    </source>
</evidence>
<dbReference type="NCBIfam" id="TIGR02785">
    <property type="entry name" value="addA_Gpos"/>
    <property type="match status" value="1"/>
</dbReference>
<keyword evidence="4 13" id="KW-0378">Hydrolase</keyword>
<keyword evidence="2 13" id="KW-0547">Nucleotide-binding</keyword>
<protein>
    <recommendedName>
        <fullName evidence="13">ATP-dependent helicase/nuclease subunit A</fullName>
        <ecNumber evidence="13">3.1.-.-</ecNumber>
        <ecNumber evidence="13">5.6.2.4</ecNumber>
    </recommendedName>
    <alternativeName>
        <fullName evidence="13">ATP-dependent helicase/nuclease AddA</fullName>
    </alternativeName>
    <alternativeName>
        <fullName evidence="13">DNA 3'-5' helicase AddA</fullName>
    </alternativeName>
</protein>
<evidence type="ECO:0000256" key="2">
    <source>
        <dbReference type="ARBA" id="ARBA00022741"/>
    </source>
</evidence>
<dbReference type="CDD" id="cd17932">
    <property type="entry name" value="DEXQc_UvrD"/>
    <property type="match status" value="1"/>
</dbReference>
<keyword evidence="6 13" id="KW-0269">Exonuclease</keyword>
<comment type="cofactor">
    <cofactor evidence="13">
        <name>Mg(2+)</name>
        <dbReference type="ChEBI" id="CHEBI:18420"/>
    </cofactor>
</comment>
<keyword evidence="5 13" id="KW-0347">Helicase</keyword>
<evidence type="ECO:0000256" key="3">
    <source>
        <dbReference type="ARBA" id="ARBA00022763"/>
    </source>
</evidence>
<keyword evidence="10 13" id="KW-0413">Isomerase</keyword>
<dbReference type="PANTHER" id="PTHR11070:SF48">
    <property type="entry name" value="ATP-DEPENDENT HELICASE_NUCLEASE SUBUNIT A"/>
    <property type="match status" value="1"/>
</dbReference>
<dbReference type="RefSeq" id="WP_205173688.1">
    <property type="nucleotide sequence ID" value="NZ_JAFBDZ010000003.1"/>
</dbReference>
<dbReference type="Gene3D" id="1.10.274.50">
    <property type="match status" value="1"/>
</dbReference>
<evidence type="ECO:0000256" key="14">
    <source>
        <dbReference type="PROSITE-ProRule" id="PRU00560"/>
    </source>
</evidence>
<evidence type="ECO:0000256" key="12">
    <source>
        <dbReference type="ARBA" id="ARBA00048988"/>
    </source>
</evidence>
<keyword evidence="1 13" id="KW-0540">Nuclease</keyword>
<feature type="binding site" evidence="14">
    <location>
        <begin position="34"/>
        <end position="41"/>
    </location>
    <ligand>
        <name>ATP</name>
        <dbReference type="ChEBI" id="CHEBI:30616"/>
    </ligand>
</feature>
<dbReference type="InterPro" id="IPR014152">
    <property type="entry name" value="AddA"/>
</dbReference>
<accession>A0ABS2NF34</accession>
<feature type="domain" description="UvrD-like helicase ATP-binding" evidence="15">
    <location>
        <begin position="13"/>
        <end position="488"/>
    </location>
</feature>
<sequence>MTDSMIPVKPDDVTWTDDQWKAIWAKDQDILVAAAAGSGKTAVLVERIIQKIITVHDPIDVDELLVATFTNASAAEMRHRIGTALEKAIDQNPDSVHLRKQLSLLNKASISTLHSFCLEVIRKFYYLIDIDPNFRILDQTEGELLRDEVLDELFEDEYGKEDNERFYRAVDTFTNDRSDVALQDMIRKLYDFSRSNPIPFKWLENLVEMYDVDVDQSIDDLPFIDALQFDIKLQLQGAYGLFQRAYEMTKIPGGPAPRAENFLDDMEMTTALLKVQDHSWEKLYDQFSNLTFTRLKNCKGDEYLPELIEETKKLREKGKKMIEKLKEDFFSRKPDTYLRDMYQMKGTISTLVELVKQFSLRFEAVKNERGVVDFADLEHYCLAILTDQDSSGERMPSKAAEQYRRQFKEVLVDEYQDTNMVQESILKLVTKDDEASGNMFMVGDVKQSIYRFRLAEPNLFLGKYNRFLPEEFAGTGLKIDLSQNFRSRNEVLEGTNFLFKQIMGVAVGEIEYDSQAELKLGASYPEEDSYPIEMALINQTEEEMEAVDPEDTDDEFSKEDLEKSVVEARYMATKIKELIEERKQIFDPKTKTNRSIQYRDIVILLRSMPWAPEIMEEFKNQGIPIYANLSSGYFEATEVAIMLSLLKVIDNPYQDIPLVSVLRSPIVGLDEEALAQIKVHSRAPTFYEACKRFSRQTQDISAQLKEVQERVHEFLLNLQGWRTLARQGALAELIWQLYRDTRFYDFIGGMPGGKQRQANLRALYDRARQYEETSFRGLFRFLRFVDRMRERGEDLGTARALSEQEDVIRMMTIHSSKGLEFPVVFIAGLSRQFNLMDLNQSYLLDKEYGLATKYMDPERRISYPSLPQLAFKRKKRMETIAEEMRVFYVALTRAKEKLYLIGTVKDIDKSLKDWQSSLLNEDWLLGDYERAGAASYLDWIGPALVRHGDCAYLQGEKSFATDIPEEIISHPSCWKVNVHQKSEFISNGPTTAETDHSWKTAILEGNAVDIGSKDYEEIEARLSWKYPYLDSTKLRSKQSVSELKRMFEVRDEASSTELVRKFQKPVFNRPQFLQASKTLSPAEVGTSMHAVMQHISFESKPTLEEIKELLVELQRKEILSQEQIEVIDIGKILAFFETDLGNRLLKAKQIQREVPFSMSLPVSEVDPSTHLTDESLLVQGIIDLVFMDDQGMVLLDYKTDGIYDRYKGGFEEAQPILKERYIAQIDLYTRALQQILKVNVNERYLFFFDGSHIIEC</sequence>